<keyword evidence="1" id="KW-0732">Signal</keyword>
<sequence length="144" mass="15666">MKFHHFLLGAALLAAFPKVAMAEDAANNRLHAAWDALAKGEGEFLSTKQFASLNNLAYQAAIVRLCDGHGLDHEAFRRKIEDVIKDTDKKLSDEQADLREAAVLVAFGARFGLFLAEGSDDSKPEFCASADEIKSSQDISVLAK</sequence>
<dbReference type="AlphaFoldDB" id="A0A849KWE5"/>
<reference evidence="2 3" key="1">
    <citation type="submission" date="2020-05" db="EMBL/GenBank/DDBJ databases">
        <title>Draft Genome Sequence of Ochrobactrum soli Isolated from Stable Fly Gut.</title>
        <authorList>
            <person name="Pileggi M.T."/>
            <person name="Vazhakkala L.J."/>
            <person name="Wong C.N."/>
        </authorList>
    </citation>
    <scope>NUCLEOTIDE SEQUENCE [LARGE SCALE GENOMIC DNA]</scope>
    <source>
        <strain evidence="2 3">MTP-C0764</strain>
    </source>
</reference>
<feature type="signal peptide" evidence="1">
    <location>
        <begin position="1"/>
        <end position="22"/>
    </location>
</feature>
<feature type="chain" id="PRO_5033001116" evidence="1">
    <location>
        <begin position="23"/>
        <end position="144"/>
    </location>
</feature>
<evidence type="ECO:0000256" key="1">
    <source>
        <dbReference type="SAM" id="SignalP"/>
    </source>
</evidence>
<evidence type="ECO:0000313" key="3">
    <source>
        <dbReference type="Proteomes" id="UP000574931"/>
    </source>
</evidence>
<keyword evidence="3" id="KW-1185">Reference proteome</keyword>
<comment type="caution">
    <text evidence="2">The sequence shown here is derived from an EMBL/GenBank/DDBJ whole genome shotgun (WGS) entry which is preliminary data.</text>
</comment>
<evidence type="ECO:0000313" key="2">
    <source>
        <dbReference type="EMBL" id="NNU62648.1"/>
    </source>
</evidence>
<dbReference type="RefSeq" id="WP_171319019.1">
    <property type="nucleotide sequence ID" value="NZ_JABFCY010000015.1"/>
</dbReference>
<organism evidence="2 3">
    <name type="scientific">Ochrobactrum soli</name>
    <dbReference type="NCBI Taxonomy" id="2448455"/>
    <lineage>
        <taxon>Bacteria</taxon>
        <taxon>Pseudomonadati</taxon>
        <taxon>Pseudomonadota</taxon>
        <taxon>Alphaproteobacteria</taxon>
        <taxon>Hyphomicrobiales</taxon>
        <taxon>Brucellaceae</taxon>
        <taxon>Brucella/Ochrobactrum group</taxon>
        <taxon>Ochrobactrum</taxon>
    </lineage>
</organism>
<name>A0A849KWE5_9HYPH</name>
<dbReference type="EMBL" id="JABFCY010000015">
    <property type="protein sequence ID" value="NNU62648.1"/>
    <property type="molecule type" value="Genomic_DNA"/>
</dbReference>
<dbReference type="Proteomes" id="UP000574931">
    <property type="component" value="Unassembled WGS sequence"/>
</dbReference>
<protein>
    <submittedName>
        <fullName evidence="2">Uncharacterized protein</fullName>
    </submittedName>
</protein>
<proteinExistence type="predicted"/>
<accession>A0A849KWE5</accession>
<gene>
    <name evidence="2" type="ORF">HKX02_20650</name>
</gene>